<dbReference type="Proteomes" id="UP000336646">
    <property type="component" value="Unassembled WGS sequence"/>
</dbReference>
<dbReference type="Proteomes" id="UP000580709">
    <property type="component" value="Unassembled WGS sequence"/>
</dbReference>
<dbReference type="OrthoDB" id="4411614at2"/>
<reference evidence="2 5" key="2">
    <citation type="submission" date="2020-07" db="EMBL/GenBank/DDBJ databases">
        <authorList>
            <person name="Khare M."/>
        </authorList>
    </citation>
    <scope>NUCLEOTIDE SEQUENCE [LARGE SCALE GENOMIC DNA]</scope>
    <source>
        <strain evidence="2 5">P8776</strain>
    </source>
</reference>
<organism evidence="3 4">
    <name type="scientific">Corynebacterium sanguinis</name>
    <dbReference type="NCBI Taxonomy" id="2594913"/>
    <lineage>
        <taxon>Bacteria</taxon>
        <taxon>Bacillati</taxon>
        <taxon>Actinomycetota</taxon>
        <taxon>Actinomycetes</taxon>
        <taxon>Mycobacteriales</taxon>
        <taxon>Corynebacteriaceae</taxon>
        <taxon>Corynebacterium</taxon>
    </lineage>
</organism>
<evidence type="ECO:0000313" key="4">
    <source>
        <dbReference type="Proteomes" id="UP000336646"/>
    </source>
</evidence>
<dbReference type="AlphaFoldDB" id="A0A6C1U392"/>
<feature type="transmembrane region" description="Helical" evidence="1">
    <location>
        <begin position="222"/>
        <end position="244"/>
    </location>
</feature>
<evidence type="ECO:0008006" key="6">
    <source>
        <dbReference type="Google" id="ProtNLM"/>
    </source>
</evidence>
<comment type="caution">
    <text evidence="3">The sequence shown here is derived from an EMBL/GenBank/DDBJ whole genome shotgun (WGS) entry which is preliminary data.</text>
</comment>
<gene>
    <name evidence="3" type="ORF">EKI59_01575</name>
    <name evidence="2" type="ORF">H0H28_13505</name>
</gene>
<sequence>MSPIDTYTAAIERALATTRLGRARINAIVGEQRDLLEELASDGASLSDELGTPRDYAASVAREYEGVGYDDHGRRTTPFGALFASSRRRIFDPEDEKILQPHLMGLGWSINWGAVAVKAGWLRPDDLDATTLANTPAAARVAAWLTPVALTAGAVTVARRAGASGVGPALALAASMALPIASLKHRDVRDELAGISLATLLSAAGLARAVSETPRAGGRLQAAAVFAAGFALSGAVVVVPLVAATRG</sequence>
<evidence type="ECO:0000313" key="3">
    <source>
        <dbReference type="EMBL" id="TVS30010.1"/>
    </source>
</evidence>
<keyword evidence="1" id="KW-1133">Transmembrane helix</keyword>
<evidence type="ECO:0000313" key="5">
    <source>
        <dbReference type="Proteomes" id="UP000580709"/>
    </source>
</evidence>
<reference evidence="3 4" key="1">
    <citation type="submission" date="2018-12" db="EMBL/GenBank/DDBJ databases">
        <title>Corynebacterium sanguinis sp. nov., a clinically-associated and environmental corynebacterium.</title>
        <authorList>
            <person name="Gonzales-Siles L."/>
            <person name="Jaen-Luchoro D."/>
            <person name="Cardew S."/>
            <person name="Inganas E."/>
            <person name="Ohlen M."/>
            <person name="Jensie-Markopolous S."/>
            <person name="Pinyeiro-Iglesias B."/>
            <person name="Molin K."/>
            <person name="Skovbjerg S."/>
            <person name="Svensson-Stadler L."/>
            <person name="Funke G."/>
            <person name="Moore E.R.B."/>
        </authorList>
    </citation>
    <scope>NUCLEOTIDE SEQUENCE [LARGE SCALE GENOMIC DNA]</scope>
    <source>
        <strain evidence="3 4">58734</strain>
    </source>
</reference>
<accession>A0A6C1U392</accession>
<dbReference type="EMBL" id="RXIR01000002">
    <property type="protein sequence ID" value="TVS30010.1"/>
    <property type="molecule type" value="Genomic_DNA"/>
</dbReference>
<keyword evidence="1" id="KW-0472">Membrane</keyword>
<keyword evidence="5" id="KW-1185">Reference proteome</keyword>
<dbReference type="EMBL" id="JACEOR010000633">
    <property type="protein sequence ID" value="MBA4506303.1"/>
    <property type="molecule type" value="Genomic_DNA"/>
</dbReference>
<protein>
    <recommendedName>
        <fullName evidence="6">DUF5808 domain-containing protein</fullName>
    </recommendedName>
</protein>
<keyword evidence="1" id="KW-0812">Transmembrane</keyword>
<evidence type="ECO:0000313" key="2">
    <source>
        <dbReference type="EMBL" id="MBA4506303.1"/>
    </source>
</evidence>
<dbReference type="RefSeq" id="WP_144740644.1">
    <property type="nucleotide sequence ID" value="NZ_JACEOR010000633.1"/>
</dbReference>
<proteinExistence type="predicted"/>
<name>A0A6C1U392_9CORY</name>
<feature type="transmembrane region" description="Helical" evidence="1">
    <location>
        <begin position="192"/>
        <end position="210"/>
    </location>
</feature>
<evidence type="ECO:0000256" key="1">
    <source>
        <dbReference type="SAM" id="Phobius"/>
    </source>
</evidence>